<protein>
    <submittedName>
        <fullName evidence="1">Putative tick transposon</fullName>
    </submittedName>
</protein>
<organism evidence="1">
    <name type="scientific">Hyalomma excavatum</name>
    <dbReference type="NCBI Taxonomy" id="257692"/>
    <lineage>
        <taxon>Eukaryota</taxon>
        <taxon>Metazoa</taxon>
        <taxon>Ecdysozoa</taxon>
        <taxon>Arthropoda</taxon>
        <taxon>Chelicerata</taxon>
        <taxon>Arachnida</taxon>
        <taxon>Acari</taxon>
        <taxon>Parasitiformes</taxon>
        <taxon>Ixodida</taxon>
        <taxon>Ixodoidea</taxon>
        <taxon>Ixodidae</taxon>
        <taxon>Hyalomminae</taxon>
        <taxon>Hyalomma</taxon>
    </lineage>
</organism>
<sequence length="145" mass="16682">LGIVLDHHFNCKMHIDSFCKKLVTTCFMLFKCHQYFDVATLGTIYFAIFPSQLPYCIVAWGHTYDSYMKPLIVLQKHAIHFISNTNYTASTKPLFQQYQIMPLQQLINYKTTIMVQKSLKQSPSSLLALYAFTISKQEAVIAITS</sequence>
<accession>A0A131XIR6</accession>
<dbReference type="AlphaFoldDB" id="A0A131XIR6"/>
<dbReference type="EMBL" id="GEFH01001147">
    <property type="protein sequence ID" value="JAP67434.1"/>
    <property type="molecule type" value="mRNA"/>
</dbReference>
<reference evidence="1" key="1">
    <citation type="journal article" date="2017" name="Ticks Tick Borne Dis.">
        <title>An insight into the sialome of Hyalomma excavatum.</title>
        <authorList>
            <person name="Ribeiro J.M."/>
            <person name="Slovak M."/>
            <person name="Francischetti I.M."/>
        </authorList>
    </citation>
    <scope>NUCLEOTIDE SEQUENCE</scope>
    <source>
        <strain evidence="1">Samish</strain>
        <tissue evidence="1">Salivary glands</tissue>
    </source>
</reference>
<name>A0A131XIR6_9ACAR</name>
<proteinExistence type="evidence at transcript level"/>
<evidence type="ECO:0000313" key="1">
    <source>
        <dbReference type="EMBL" id="JAP67434.1"/>
    </source>
</evidence>
<feature type="non-terminal residue" evidence="1">
    <location>
        <position position="1"/>
    </location>
</feature>